<sequence length="458" mass="50043">LVVKQILSTESVHSLRLLQQHWLSDGLRGSQGNGNAQRVDGDIGIGAGLGPIEMTGALTVTDGMAMAGFGAISPILAGFLVLLLLLLSALIWACWKCKPGCCPPFIGAKAGGGGGLKRAAAICCAAPEKDILNRKVSADAVDAAEEKQASVEQLAKCLNELPALSWDSSPGPAEGNVECRALYLIVDIKKTQEPLLQATNGFYNKDTRIMGYGDGNQLDLSPGPRYDIDHQDFVGMGEDTQNVYMSDMKVETCIISQNSKYVVTGSATSPPQVWDMQSGDLCKIMSGYECAATNLHLGCNDTILVGQVLDDYDGYGYGSMKLYRLQLWDFAKGNQLEMPDDILCTTSCMTRIDQKNVIVARYSEQHGSSILVWDLIGNQVERELMYQPVKPELREEPVTFLDISHDDRLVVAGLYSPSEDVSYYMVFDFSMSYIVSVLLIRWASPSILVERARRLKPQ</sequence>
<evidence type="ECO:0000313" key="3">
    <source>
        <dbReference type="Proteomes" id="UP001626550"/>
    </source>
</evidence>
<gene>
    <name evidence="2" type="primary">NRXN3_5</name>
    <name evidence="2" type="ORF">Ciccas_013774</name>
</gene>
<reference evidence="2 3" key="1">
    <citation type="submission" date="2024-11" db="EMBL/GenBank/DDBJ databases">
        <title>Adaptive evolution of stress response genes in parasites aligns with host niche diversity.</title>
        <authorList>
            <person name="Hahn C."/>
            <person name="Resl P."/>
        </authorList>
    </citation>
    <scope>NUCLEOTIDE SEQUENCE [LARGE SCALE GENOMIC DNA]</scope>
    <source>
        <strain evidence="2">EGGRZ-B1_66</strain>
        <tissue evidence="2">Body</tissue>
    </source>
</reference>
<dbReference type="SUPFAM" id="SSF50978">
    <property type="entry name" value="WD40 repeat-like"/>
    <property type="match status" value="1"/>
</dbReference>
<evidence type="ECO:0000256" key="1">
    <source>
        <dbReference type="SAM" id="Phobius"/>
    </source>
</evidence>
<feature type="non-terminal residue" evidence="2">
    <location>
        <position position="458"/>
    </location>
</feature>
<keyword evidence="1" id="KW-0472">Membrane</keyword>
<dbReference type="EMBL" id="JBJKFK010006687">
    <property type="protein sequence ID" value="KAL3307707.1"/>
    <property type="molecule type" value="Genomic_DNA"/>
</dbReference>
<comment type="caution">
    <text evidence="2">The sequence shown here is derived from an EMBL/GenBank/DDBJ whole genome shotgun (WGS) entry which is preliminary data.</text>
</comment>
<keyword evidence="1" id="KW-0812">Transmembrane</keyword>
<keyword evidence="3" id="KW-1185">Reference proteome</keyword>
<accession>A0ABD2PM17</accession>
<dbReference type="Gene3D" id="2.130.10.10">
    <property type="entry name" value="YVTN repeat-like/Quinoprotein amine dehydrogenase"/>
    <property type="match status" value="1"/>
</dbReference>
<dbReference type="Proteomes" id="UP001626550">
    <property type="component" value="Unassembled WGS sequence"/>
</dbReference>
<organism evidence="2 3">
    <name type="scientific">Cichlidogyrus casuarinus</name>
    <dbReference type="NCBI Taxonomy" id="1844966"/>
    <lineage>
        <taxon>Eukaryota</taxon>
        <taxon>Metazoa</taxon>
        <taxon>Spiralia</taxon>
        <taxon>Lophotrochozoa</taxon>
        <taxon>Platyhelminthes</taxon>
        <taxon>Monogenea</taxon>
        <taxon>Monopisthocotylea</taxon>
        <taxon>Dactylogyridea</taxon>
        <taxon>Ancyrocephalidae</taxon>
        <taxon>Cichlidogyrus</taxon>
    </lineage>
</organism>
<dbReference type="AlphaFoldDB" id="A0ABD2PM17"/>
<protein>
    <submittedName>
        <fullName evidence="2">Neurexin-3-beta</fullName>
    </submittedName>
</protein>
<feature type="non-terminal residue" evidence="2">
    <location>
        <position position="1"/>
    </location>
</feature>
<dbReference type="InterPro" id="IPR015943">
    <property type="entry name" value="WD40/YVTN_repeat-like_dom_sf"/>
</dbReference>
<feature type="transmembrane region" description="Helical" evidence="1">
    <location>
        <begin position="71"/>
        <end position="93"/>
    </location>
</feature>
<proteinExistence type="predicted"/>
<evidence type="ECO:0000313" key="2">
    <source>
        <dbReference type="EMBL" id="KAL3307707.1"/>
    </source>
</evidence>
<keyword evidence="1" id="KW-1133">Transmembrane helix</keyword>
<name>A0ABD2PM17_9PLAT</name>
<dbReference type="InterPro" id="IPR036322">
    <property type="entry name" value="WD40_repeat_dom_sf"/>
</dbReference>